<proteinExistence type="predicted"/>
<dbReference type="EMBL" id="QBLH01001602">
    <property type="protein sequence ID" value="TGZ51557.1"/>
    <property type="molecule type" value="Genomic_DNA"/>
</dbReference>
<name>A0A4S2KU34_9HYME</name>
<dbReference type="AlphaFoldDB" id="A0A4S2KU34"/>
<accession>A0A4S2KU34</accession>
<organism evidence="1 2">
    <name type="scientific">Temnothorax longispinosus</name>
    <dbReference type="NCBI Taxonomy" id="300112"/>
    <lineage>
        <taxon>Eukaryota</taxon>
        <taxon>Metazoa</taxon>
        <taxon>Ecdysozoa</taxon>
        <taxon>Arthropoda</taxon>
        <taxon>Hexapoda</taxon>
        <taxon>Insecta</taxon>
        <taxon>Pterygota</taxon>
        <taxon>Neoptera</taxon>
        <taxon>Endopterygota</taxon>
        <taxon>Hymenoptera</taxon>
        <taxon>Apocrita</taxon>
        <taxon>Aculeata</taxon>
        <taxon>Formicoidea</taxon>
        <taxon>Formicidae</taxon>
        <taxon>Myrmicinae</taxon>
        <taxon>Temnothorax</taxon>
    </lineage>
</organism>
<feature type="non-terminal residue" evidence="1">
    <location>
        <position position="75"/>
    </location>
</feature>
<keyword evidence="2" id="KW-1185">Reference proteome</keyword>
<evidence type="ECO:0000313" key="1">
    <source>
        <dbReference type="EMBL" id="TGZ51557.1"/>
    </source>
</evidence>
<evidence type="ECO:0000313" key="2">
    <source>
        <dbReference type="Proteomes" id="UP000310200"/>
    </source>
</evidence>
<gene>
    <name evidence="1" type="ORF">DBV15_12277</name>
</gene>
<reference evidence="1 2" key="1">
    <citation type="journal article" date="2019" name="Philos. Trans. R. Soc. Lond., B, Biol. Sci.">
        <title>Ant behaviour and brain gene expression of defending hosts depend on the ecological success of the intruding social parasite.</title>
        <authorList>
            <person name="Kaur R."/>
            <person name="Stoldt M."/>
            <person name="Jongepier E."/>
            <person name="Feldmeyer B."/>
            <person name="Menzel F."/>
            <person name="Bornberg-Bauer E."/>
            <person name="Foitzik S."/>
        </authorList>
    </citation>
    <scope>NUCLEOTIDE SEQUENCE [LARGE SCALE GENOMIC DNA]</scope>
    <source>
        <tissue evidence="1">Whole body</tissue>
    </source>
</reference>
<dbReference type="Proteomes" id="UP000310200">
    <property type="component" value="Unassembled WGS sequence"/>
</dbReference>
<comment type="caution">
    <text evidence="1">The sequence shown here is derived from an EMBL/GenBank/DDBJ whole genome shotgun (WGS) entry which is preliminary data.</text>
</comment>
<protein>
    <submittedName>
        <fullName evidence="1">Cytochrome P450 4C1</fullName>
    </submittedName>
</protein>
<sequence length="75" mass="8656">MDLLNTYIIAERKLYHERTNGRFLSRSITSADTNDAEAIEKRIQLSLLDRLIADNREGRLTDSVKEQIDGFIFAI</sequence>